<accession>A0ABN7UCB1</accession>
<sequence length="138" mass="15914">MIGDHSFYASLHGYTNNNQLNQQEYNMDRILNNQIINKVQESKESNVDQMIATEVEYLESDMDQITMMECNIAFIESFLKTVQHDYKNCGPQFQTAIEKLAKHYNAAKAKSILALTLFLYNIDWSVNLLTHVKSGTKI</sequence>
<reference evidence="1 2" key="1">
    <citation type="submission" date="2021-06" db="EMBL/GenBank/DDBJ databases">
        <authorList>
            <person name="Kallberg Y."/>
            <person name="Tangrot J."/>
            <person name="Rosling A."/>
        </authorList>
    </citation>
    <scope>NUCLEOTIDE SEQUENCE [LARGE SCALE GENOMIC DNA]</scope>
    <source>
        <strain evidence="1 2">120-4 pot B 10/14</strain>
    </source>
</reference>
<proteinExistence type="predicted"/>
<organism evidence="1 2">
    <name type="scientific">Gigaspora margarita</name>
    <dbReference type="NCBI Taxonomy" id="4874"/>
    <lineage>
        <taxon>Eukaryota</taxon>
        <taxon>Fungi</taxon>
        <taxon>Fungi incertae sedis</taxon>
        <taxon>Mucoromycota</taxon>
        <taxon>Glomeromycotina</taxon>
        <taxon>Glomeromycetes</taxon>
        <taxon>Diversisporales</taxon>
        <taxon>Gigasporaceae</taxon>
        <taxon>Gigaspora</taxon>
    </lineage>
</organism>
<comment type="caution">
    <text evidence="1">The sequence shown here is derived from an EMBL/GenBank/DDBJ whole genome shotgun (WGS) entry which is preliminary data.</text>
</comment>
<dbReference type="Proteomes" id="UP000789901">
    <property type="component" value="Unassembled WGS sequence"/>
</dbReference>
<keyword evidence="2" id="KW-1185">Reference proteome</keyword>
<evidence type="ECO:0000313" key="1">
    <source>
        <dbReference type="EMBL" id="CAG8561299.1"/>
    </source>
</evidence>
<name>A0ABN7UCB1_GIGMA</name>
<evidence type="ECO:0000313" key="2">
    <source>
        <dbReference type="Proteomes" id="UP000789901"/>
    </source>
</evidence>
<dbReference type="EMBL" id="CAJVQB010002077">
    <property type="protein sequence ID" value="CAG8561299.1"/>
    <property type="molecule type" value="Genomic_DNA"/>
</dbReference>
<gene>
    <name evidence="1" type="ORF">GMARGA_LOCUS5031</name>
</gene>
<protein>
    <submittedName>
        <fullName evidence="1">12967_t:CDS:1</fullName>
    </submittedName>
</protein>